<evidence type="ECO:0000313" key="6">
    <source>
        <dbReference type="EMBL" id="RED89081.1"/>
    </source>
</evidence>
<evidence type="ECO:0000256" key="1">
    <source>
        <dbReference type="ARBA" id="ARBA00004196"/>
    </source>
</evidence>
<evidence type="ECO:0000256" key="4">
    <source>
        <dbReference type="SAM" id="SignalP"/>
    </source>
</evidence>
<keyword evidence="3 4" id="KW-0732">Signal</keyword>
<comment type="subcellular location">
    <subcellularLocation>
        <location evidence="1">Cell envelope</location>
    </subcellularLocation>
</comment>
<keyword evidence="7" id="KW-1185">Reference proteome</keyword>
<dbReference type="AlphaFoldDB" id="A0A3D9KQY3"/>
<reference evidence="6 7" key="1">
    <citation type="submission" date="2018-07" db="EMBL/GenBank/DDBJ databases">
        <title>Genomic Encyclopedia of Type Strains, Phase III (KMG-III): the genomes of soil and plant-associated and newly described type strains.</title>
        <authorList>
            <person name="Whitman W."/>
        </authorList>
    </citation>
    <scope>NUCLEOTIDE SEQUENCE [LARGE SCALE GENOMIC DNA]</scope>
    <source>
        <strain evidence="6 7">CECT 7287</strain>
    </source>
</reference>
<proteinExistence type="inferred from homology"/>
<organism evidence="6 7">
    <name type="scientific">Cohnella phaseoli</name>
    <dbReference type="NCBI Taxonomy" id="456490"/>
    <lineage>
        <taxon>Bacteria</taxon>
        <taxon>Bacillati</taxon>
        <taxon>Bacillota</taxon>
        <taxon>Bacilli</taxon>
        <taxon>Bacillales</taxon>
        <taxon>Paenibacillaceae</taxon>
        <taxon>Cohnella</taxon>
    </lineage>
</organism>
<comment type="similarity">
    <text evidence="2">Belongs to the bacterial solute-binding protein 2 family.</text>
</comment>
<dbReference type="Proteomes" id="UP000256977">
    <property type="component" value="Unassembled WGS sequence"/>
</dbReference>
<dbReference type="Pfam" id="PF13407">
    <property type="entry name" value="Peripla_BP_4"/>
    <property type="match status" value="1"/>
</dbReference>
<evidence type="ECO:0000256" key="2">
    <source>
        <dbReference type="ARBA" id="ARBA00007639"/>
    </source>
</evidence>
<evidence type="ECO:0000259" key="5">
    <source>
        <dbReference type="Pfam" id="PF13407"/>
    </source>
</evidence>
<dbReference type="GO" id="GO:0030313">
    <property type="term" value="C:cell envelope"/>
    <property type="evidence" value="ECO:0007669"/>
    <property type="project" value="UniProtKB-SubCell"/>
</dbReference>
<dbReference type="CDD" id="cd01536">
    <property type="entry name" value="PBP1_ABC_sugar_binding-like"/>
    <property type="match status" value="1"/>
</dbReference>
<accession>A0A3D9KQY3</accession>
<dbReference type="RefSeq" id="WP_116058551.1">
    <property type="nucleotide sequence ID" value="NZ_QRDZ01000001.1"/>
</dbReference>
<protein>
    <submittedName>
        <fullName evidence="6">Ribose transport system substrate-binding protein</fullName>
    </submittedName>
</protein>
<feature type="chain" id="PRO_5039386326" evidence="4">
    <location>
        <begin position="18"/>
        <end position="329"/>
    </location>
</feature>
<dbReference type="OrthoDB" id="9814427at2"/>
<dbReference type="PANTHER" id="PTHR46847">
    <property type="entry name" value="D-ALLOSE-BINDING PERIPLASMIC PROTEIN-RELATED"/>
    <property type="match status" value="1"/>
</dbReference>
<dbReference type="InterPro" id="IPR028082">
    <property type="entry name" value="Peripla_BP_I"/>
</dbReference>
<name>A0A3D9KQY3_9BACL</name>
<gene>
    <name evidence="6" type="ORF">DFP98_10152</name>
</gene>
<dbReference type="EMBL" id="QRDZ01000001">
    <property type="protein sequence ID" value="RED89081.1"/>
    <property type="molecule type" value="Genomic_DNA"/>
</dbReference>
<dbReference type="PROSITE" id="PS51257">
    <property type="entry name" value="PROKAR_LIPOPROTEIN"/>
    <property type="match status" value="1"/>
</dbReference>
<comment type="caution">
    <text evidence="6">The sequence shown here is derived from an EMBL/GenBank/DDBJ whole genome shotgun (WGS) entry which is preliminary data.</text>
</comment>
<feature type="signal peptide" evidence="4">
    <location>
        <begin position="1"/>
        <end position="17"/>
    </location>
</feature>
<feature type="domain" description="Periplasmic binding protein" evidence="5">
    <location>
        <begin position="50"/>
        <end position="304"/>
    </location>
</feature>
<dbReference type="PANTHER" id="PTHR46847:SF1">
    <property type="entry name" value="D-ALLOSE-BINDING PERIPLASMIC PROTEIN-RELATED"/>
    <property type="match status" value="1"/>
</dbReference>
<dbReference type="InterPro" id="IPR025997">
    <property type="entry name" value="SBP_2_dom"/>
</dbReference>
<dbReference type="SUPFAM" id="SSF53822">
    <property type="entry name" value="Periplasmic binding protein-like I"/>
    <property type="match status" value="1"/>
</dbReference>
<dbReference type="GO" id="GO:0030246">
    <property type="term" value="F:carbohydrate binding"/>
    <property type="evidence" value="ECO:0007669"/>
    <property type="project" value="UniProtKB-ARBA"/>
</dbReference>
<sequence>MRKMVFLLLIVAMTALTACSSTNESGNNTGAKGSPSAETGGEAANKKLKIGFTVANLANTYFVDLSEGVKARAQELGYDVTVHDGKGDAVQQVNAIENFITQKLDVIVISPVDDKALEPVVKKAKEAGITVVSSNQNVAGSDAFLTVPEYEYGMAIGEQAGQWIADKLGGTAEVAIIDYPELKVIIERANGIKDGILKHAPDAKIVANQSANTVEKGMRAMETILQAHPNVKVVAAVNDAGALGVYEVVKAAKKDTPDFFIGGLDATQEALKKIKEDGIYRATIDIAPVGMGRQIVDTAVKVIAEGPIAEPIAVNMIPVTLSNVDEFIQ</sequence>
<evidence type="ECO:0000313" key="7">
    <source>
        <dbReference type="Proteomes" id="UP000256977"/>
    </source>
</evidence>
<evidence type="ECO:0000256" key="3">
    <source>
        <dbReference type="ARBA" id="ARBA00022729"/>
    </source>
</evidence>
<dbReference type="Gene3D" id="3.40.50.2300">
    <property type="match status" value="2"/>
</dbReference>